<dbReference type="PROSITE" id="PS51257">
    <property type="entry name" value="PROKAR_LIPOPROTEIN"/>
    <property type="match status" value="1"/>
</dbReference>
<keyword evidence="3" id="KW-1185">Reference proteome</keyword>
<accession>A0A2S0WJH7</accession>
<dbReference type="SUPFAM" id="SSF109998">
    <property type="entry name" value="Triger factor/SurA peptide-binding domain-like"/>
    <property type="match status" value="1"/>
</dbReference>
<dbReference type="KEGG" id="aez:C3E78_03985"/>
<evidence type="ECO:0000313" key="2">
    <source>
        <dbReference type="EMBL" id="AWB91447.1"/>
    </source>
</evidence>
<dbReference type="Proteomes" id="UP000244384">
    <property type="component" value="Chromosome"/>
</dbReference>
<evidence type="ECO:0000313" key="3">
    <source>
        <dbReference type="Proteomes" id="UP000244384"/>
    </source>
</evidence>
<sequence>MTMLTRARAVVLAVAGLSLAACGTVHPGSAAVVDGTTISMKSLDETAQAYCVLSLNAAQQQGGAPAAISNTDLRRQAVVGLVSSVVAEDLAKKEDLQVRPSAWKVGSTVRAQLAKAFPKGDVDQIAKALEDDQKVSVIAIALAAKRTGQAPTQANQQQLLQIGRDEITKAFASEDVKFAPRFGLSPSGKVRADTGSISVAPVDLEATPAEELPDTQRCA</sequence>
<organism evidence="2 3">
    <name type="scientific">Aeromicrobium chenweiae</name>
    <dbReference type="NCBI Taxonomy" id="2079793"/>
    <lineage>
        <taxon>Bacteria</taxon>
        <taxon>Bacillati</taxon>
        <taxon>Actinomycetota</taxon>
        <taxon>Actinomycetes</taxon>
        <taxon>Propionibacteriales</taxon>
        <taxon>Nocardioidaceae</taxon>
        <taxon>Aeromicrobium</taxon>
    </lineage>
</organism>
<dbReference type="InterPro" id="IPR027304">
    <property type="entry name" value="Trigger_fact/SurA_dom_sf"/>
</dbReference>
<keyword evidence="1" id="KW-0732">Signal</keyword>
<protein>
    <recommendedName>
        <fullName evidence="4">Lipoprotein</fullName>
    </recommendedName>
</protein>
<dbReference type="EMBL" id="CP026952">
    <property type="protein sequence ID" value="AWB91447.1"/>
    <property type="molecule type" value="Genomic_DNA"/>
</dbReference>
<feature type="chain" id="PRO_5038578846" description="Lipoprotein" evidence="1">
    <location>
        <begin position="21"/>
        <end position="219"/>
    </location>
</feature>
<reference evidence="3" key="1">
    <citation type="submission" date="2018-01" db="EMBL/GenBank/DDBJ databases">
        <authorList>
            <person name="Li J."/>
        </authorList>
    </citation>
    <scope>NUCLEOTIDE SEQUENCE [LARGE SCALE GENOMIC DNA]</scope>
    <source>
        <strain evidence="3">592</strain>
    </source>
</reference>
<feature type="signal peptide" evidence="1">
    <location>
        <begin position="1"/>
        <end position="20"/>
    </location>
</feature>
<proteinExistence type="predicted"/>
<evidence type="ECO:0008006" key="4">
    <source>
        <dbReference type="Google" id="ProtNLM"/>
    </source>
</evidence>
<name>A0A2S0WJH7_9ACTN</name>
<gene>
    <name evidence="2" type="ORF">C3E78_03985</name>
</gene>
<evidence type="ECO:0000256" key="1">
    <source>
        <dbReference type="SAM" id="SignalP"/>
    </source>
</evidence>
<dbReference type="AlphaFoldDB" id="A0A2S0WJH7"/>